<keyword evidence="1" id="KW-0472">Membrane</keyword>
<dbReference type="AlphaFoldDB" id="A0A345UJL1"/>
<keyword evidence="1" id="KW-0812">Transmembrane</keyword>
<dbReference type="KEGG" id="cprv:CYPRO_1407"/>
<dbReference type="RefSeq" id="WP_114983934.1">
    <property type="nucleotide sequence ID" value="NZ_CP027806.1"/>
</dbReference>
<sequence length="70" mass="7321">MTRKIKFYTILGTGIIVLLVGIISFVTSYGDTSFGGIVQQVTAMIVVLGGIVNLLVAAHLKKEIGAPSGE</sequence>
<evidence type="ECO:0000313" key="2">
    <source>
        <dbReference type="EMBL" id="AXJ00663.1"/>
    </source>
</evidence>
<gene>
    <name evidence="2" type="ORF">CYPRO_1407</name>
</gene>
<accession>A0A345UJL1</accession>
<protein>
    <submittedName>
        <fullName evidence="2">Uncharacterized protein</fullName>
    </submittedName>
</protein>
<keyword evidence="3" id="KW-1185">Reference proteome</keyword>
<evidence type="ECO:0000313" key="3">
    <source>
        <dbReference type="Proteomes" id="UP000254808"/>
    </source>
</evidence>
<dbReference type="Proteomes" id="UP000254808">
    <property type="component" value="Chromosome"/>
</dbReference>
<dbReference type="EMBL" id="CP027806">
    <property type="protein sequence ID" value="AXJ00663.1"/>
    <property type="molecule type" value="Genomic_DNA"/>
</dbReference>
<proteinExistence type="predicted"/>
<evidence type="ECO:0000256" key="1">
    <source>
        <dbReference type="SAM" id="Phobius"/>
    </source>
</evidence>
<reference evidence="2 3" key="1">
    <citation type="submission" date="2018-03" db="EMBL/GenBank/DDBJ databases">
        <title>Phenotypic and genomic properties of Cyclonatronum proteinivorum gen. nov., sp. nov., a haloalkaliphilic bacteroidete from soda lakes possessing Na+-translocating rhodopsin.</title>
        <authorList>
            <person name="Toshchakov S.V."/>
            <person name="Korzhenkov A."/>
            <person name="Samarov N.I."/>
            <person name="Kublanov I.V."/>
            <person name="Muntyan M.S."/>
            <person name="Sorokin D.Y."/>
        </authorList>
    </citation>
    <scope>NUCLEOTIDE SEQUENCE [LARGE SCALE GENOMIC DNA]</scope>
    <source>
        <strain evidence="2 3">Omega</strain>
    </source>
</reference>
<organism evidence="2 3">
    <name type="scientific">Cyclonatronum proteinivorum</name>
    <dbReference type="NCBI Taxonomy" id="1457365"/>
    <lineage>
        <taxon>Bacteria</taxon>
        <taxon>Pseudomonadati</taxon>
        <taxon>Balneolota</taxon>
        <taxon>Balneolia</taxon>
        <taxon>Balneolales</taxon>
        <taxon>Cyclonatronaceae</taxon>
        <taxon>Cyclonatronum</taxon>
    </lineage>
</organism>
<keyword evidence="1" id="KW-1133">Transmembrane helix</keyword>
<feature type="transmembrane region" description="Helical" evidence="1">
    <location>
        <begin position="41"/>
        <end position="60"/>
    </location>
</feature>
<feature type="transmembrane region" description="Helical" evidence="1">
    <location>
        <begin position="7"/>
        <end position="29"/>
    </location>
</feature>
<name>A0A345UJL1_9BACT</name>